<keyword evidence="1" id="KW-0812">Transmembrane</keyword>
<keyword evidence="1" id="KW-1133">Transmembrane helix</keyword>
<dbReference type="AlphaFoldDB" id="A0A0F9GJU5"/>
<comment type="caution">
    <text evidence="2">The sequence shown here is derived from an EMBL/GenBank/DDBJ whole genome shotgun (WGS) entry which is preliminary data.</text>
</comment>
<accession>A0A0F9GJU5</accession>
<proteinExistence type="predicted"/>
<feature type="transmembrane region" description="Helical" evidence="1">
    <location>
        <begin position="6"/>
        <end position="22"/>
    </location>
</feature>
<sequence length="67" mass="7477">MIIPGIIFICCIVPAFFFYGGIKGNTKGFIFGIILCITSILFKQHNWAILTAFLGVMIMMFSLPDDL</sequence>
<reference evidence="2" key="1">
    <citation type="journal article" date="2015" name="Nature">
        <title>Complex archaea that bridge the gap between prokaryotes and eukaryotes.</title>
        <authorList>
            <person name="Spang A."/>
            <person name="Saw J.H."/>
            <person name="Jorgensen S.L."/>
            <person name="Zaremba-Niedzwiedzka K."/>
            <person name="Martijn J."/>
            <person name="Lind A.E."/>
            <person name="van Eijk R."/>
            <person name="Schleper C."/>
            <person name="Guy L."/>
            <person name="Ettema T.J."/>
        </authorList>
    </citation>
    <scope>NUCLEOTIDE SEQUENCE</scope>
</reference>
<dbReference type="EMBL" id="LAZR01028158">
    <property type="protein sequence ID" value="KKL63472.1"/>
    <property type="molecule type" value="Genomic_DNA"/>
</dbReference>
<protein>
    <submittedName>
        <fullName evidence="2">Uncharacterized protein</fullName>
    </submittedName>
</protein>
<keyword evidence="1" id="KW-0472">Membrane</keyword>
<name>A0A0F9GJU5_9ZZZZ</name>
<evidence type="ECO:0000256" key="1">
    <source>
        <dbReference type="SAM" id="Phobius"/>
    </source>
</evidence>
<evidence type="ECO:0000313" key="2">
    <source>
        <dbReference type="EMBL" id="KKL63472.1"/>
    </source>
</evidence>
<feature type="transmembrane region" description="Helical" evidence="1">
    <location>
        <begin position="29"/>
        <end position="61"/>
    </location>
</feature>
<organism evidence="2">
    <name type="scientific">marine sediment metagenome</name>
    <dbReference type="NCBI Taxonomy" id="412755"/>
    <lineage>
        <taxon>unclassified sequences</taxon>
        <taxon>metagenomes</taxon>
        <taxon>ecological metagenomes</taxon>
    </lineage>
</organism>
<gene>
    <name evidence="2" type="ORF">LCGC14_2174790</name>
</gene>